<name>A0A8J5SNK7_ZIZPA</name>
<evidence type="ECO:0000256" key="1">
    <source>
        <dbReference type="SAM" id="MobiDB-lite"/>
    </source>
</evidence>
<feature type="compositionally biased region" description="Basic and acidic residues" evidence="1">
    <location>
        <begin position="65"/>
        <end position="76"/>
    </location>
</feature>
<dbReference type="Proteomes" id="UP000729402">
    <property type="component" value="Unassembled WGS sequence"/>
</dbReference>
<reference evidence="2" key="2">
    <citation type="submission" date="2021-02" db="EMBL/GenBank/DDBJ databases">
        <authorList>
            <person name="Kimball J.A."/>
            <person name="Haas M.W."/>
            <person name="Macchietto M."/>
            <person name="Kono T."/>
            <person name="Duquette J."/>
            <person name="Shao M."/>
        </authorList>
    </citation>
    <scope>NUCLEOTIDE SEQUENCE</scope>
    <source>
        <tissue evidence="2">Fresh leaf tissue</tissue>
    </source>
</reference>
<sequence>MEFITMNIYIKVKYCRCTRILSPQASPPSVCSWIRIRPRGQRRGRRVRGRLGVRRRGGCGWRGRGSRDGGERRGGEMRQLCPRSSPRGWLVSKARRRWGEAGGGTWDLPRLHRRHRPCVTGIMRPSKSRHHRLPEASDCFLGALYQQGCHSRTTKPSGMIIQHVLYFGL</sequence>
<feature type="region of interest" description="Disordered" evidence="1">
    <location>
        <begin position="60"/>
        <end position="79"/>
    </location>
</feature>
<reference evidence="2" key="1">
    <citation type="journal article" date="2021" name="bioRxiv">
        <title>Whole Genome Assembly and Annotation of Northern Wild Rice, Zizania palustris L., Supports a Whole Genome Duplication in the Zizania Genus.</title>
        <authorList>
            <person name="Haas M."/>
            <person name="Kono T."/>
            <person name="Macchietto M."/>
            <person name="Millas R."/>
            <person name="McGilp L."/>
            <person name="Shao M."/>
            <person name="Duquette J."/>
            <person name="Hirsch C.N."/>
            <person name="Kimball J."/>
        </authorList>
    </citation>
    <scope>NUCLEOTIDE SEQUENCE</scope>
    <source>
        <tissue evidence="2">Fresh leaf tissue</tissue>
    </source>
</reference>
<organism evidence="2 3">
    <name type="scientific">Zizania palustris</name>
    <name type="common">Northern wild rice</name>
    <dbReference type="NCBI Taxonomy" id="103762"/>
    <lineage>
        <taxon>Eukaryota</taxon>
        <taxon>Viridiplantae</taxon>
        <taxon>Streptophyta</taxon>
        <taxon>Embryophyta</taxon>
        <taxon>Tracheophyta</taxon>
        <taxon>Spermatophyta</taxon>
        <taxon>Magnoliopsida</taxon>
        <taxon>Liliopsida</taxon>
        <taxon>Poales</taxon>
        <taxon>Poaceae</taxon>
        <taxon>BOP clade</taxon>
        <taxon>Oryzoideae</taxon>
        <taxon>Oryzeae</taxon>
        <taxon>Zizaniinae</taxon>
        <taxon>Zizania</taxon>
    </lineage>
</organism>
<evidence type="ECO:0000313" key="3">
    <source>
        <dbReference type="Proteomes" id="UP000729402"/>
    </source>
</evidence>
<proteinExistence type="predicted"/>
<accession>A0A8J5SNK7</accession>
<dbReference type="EMBL" id="JAAALK010000284">
    <property type="protein sequence ID" value="KAG8068152.1"/>
    <property type="molecule type" value="Genomic_DNA"/>
</dbReference>
<gene>
    <name evidence="2" type="ORF">GUJ93_ZPchr0005g14596</name>
</gene>
<dbReference type="AlphaFoldDB" id="A0A8J5SNK7"/>
<comment type="caution">
    <text evidence="2">The sequence shown here is derived from an EMBL/GenBank/DDBJ whole genome shotgun (WGS) entry which is preliminary data.</text>
</comment>
<evidence type="ECO:0000313" key="2">
    <source>
        <dbReference type="EMBL" id="KAG8068152.1"/>
    </source>
</evidence>
<protein>
    <submittedName>
        <fullName evidence="2">Uncharacterized protein</fullName>
    </submittedName>
</protein>
<keyword evidence="3" id="KW-1185">Reference proteome</keyword>